<dbReference type="PANTHER" id="PTHR35352:SF1">
    <property type="entry name" value="COILED-COIL DOMAIN-CONTAINING PROTEIN 150"/>
    <property type="match status" value="1"/>
</dbReference>
<sequence>MSSKAPDETTDALRRRLNTAEQDTQLLMKQLEDLGFSPDAKERRIKLRSDSRNVKSEQRVSASGPQSQGKSSFSEDSERRRQQQHANVKNEQKSSVYASSKNKHLDYREESESESSQHQPESSSQQGSRHSQDDDLDCAEKENQPSSRSGKIFSSKSAKHRPITPLSLRGLTMPGSLQVQEPRNVEDFMPKIRSTEPESQLRQRKEHYEDRKSVSIGRQELEQELIRVKKIVPQLQDELETEITNGEKLRAELERLRASLEEVTTEKTQMELQVEDMASMKQKALRRLAEVKEEAMRESSLRASLEESHSTLLTRLQDMEAVIESLRAEIKSYSTGSGGLKLEVVRLREELSQETMKRQRAESSLQAAV</sequence>
<feature type="compositionally biased region" description="Basic and acidic residues" evidence="2">
    <location>
        <begin position="183"/>
        <end position="210"/>
    </location>
</feature>
<evidence type="ECO:0000313" key="3">
    <source>
        <dbReference type="EMBL" id="RUS87340.1"/>
    </source>
</evidence>
<accession>A0A3S1AB92</accession>
<dbReference type="Proteomes" id="UP000271974">
    <property type="component" value="Unassembled WGS sequence"/>
</dbReference>
<feature type="coiled-coil region" evidence="1">
    <location>
        <begin position="218"/>
        <end position="364"/>
    </location>
</feature>
<dbReference type="Gene3D" id="1.10.287.1490">
    <property type="match status" value="1"/>
</dbReference>
<dbReference type="STRING" id="188477.A0A3S1AB92"/>
<dbReference type="AlphaFoldDB" id="A0A3S1AB92"/>
<feature type="non-terminal residue" evidence="3">
    <location>
        <position position="369"/>
    </location>
</feature>
<reference evidence="3 4" key="1">
    <citation type="submission" date="2019-01" db="EMBL/GenBank/DDBJ databases">
        <title>A draft genome assembly of the solar-powered sea slug Elysia chlorotica.</title>
        <authorList>
            <person name="Cai H."/>
            <person name="Li Q."/>
            <person name="Fang X."/>
            <person name="Li J."/>
            <person name="Curtis N.E."/>
            <person name="Altenburger A."/>
            <person name="Shibata T."/>
            <person name="Feng M."/>
            <person name="Maeda T."/>
            <person name="Schwartz J.A."/>
            <person name="Shigenobu S."/>
            <person name="Lundholm N."/>
            <person name="Nishiyama T."/>
            <person name="Yang H."/>
            <person name="Hasebe M."/>
            <person name="Li S."/>
            <person name="Pierce S.K."/>
            <person name="Wang J."/>
        </authorList>
    </citation>
    <scope>NUCLEOTIDE SEQUENCE [LARGE SCALE GENOMIC DNA]</scope>
    <source>
        <strain evidence="3">EC2010</strain>
        <tissue evidence="3">Whole organism of an adult</tissue>
    </source>
</reference>
<evidence type="ECO:0000313" key="4">
    <source>
        <dbReference type="Proteomes" id="UP000271974"/>
    </source>
</evidence>
<dbReference type="PANTHER" id="PTHR35352">
    <property type="entry name" value="COILED-COIL DOMAIN-CONTAINING PROTEIN 150"/>
    <property type="match status" value="1"/>
</dbReference>
<comment type="caution">
    <text evidence="3">The sequence shown here is derived from an EMBL/GenBank/DDBJ whole genome shotgun (WGS) entry which is preliminary data.</text>
</comment>
<protein>
    <submittedName>
        <fullName evidence="3">Uncharacterized protein</fullName>
    </submittedName>
</protein>
<evidence type="ECO:0000256" key="2">
    <source>
        <dbReference type="SAM" id="MobiDB-lite"/>
    </source>
</evidence>
<feature type="compositionally biased region" description="Basic and acidic residues" evidence="2">
    <location>
        <begin position="39"/>
        <end position="58"/>
    </location>
</feature>
<keyword evidence="4" id="KW-1185">Reference proteome</keyword>
<evidence type="ECO:0000256" key="1">
    <source>
        <dbReference type="SAM" id="Coils"/>
    </source>
</evidence>
<feature type="compositionally biased region" description="Basic and acidic residues" evidence="2">
    <location>
        <begin position="1"/>
        <end position="14"/>
    </location>
</feature>
<feature type="compositionally biased region" description="Polar residues" evidence="2">
    <location>
        <begin position="84"/>
        <end position="100"/>
    </location>
</feature>
<proteinExistence type="predicted"/>
<name>A0A3S1AB92_ELYCH</name>
<feature type="compositionally biased region" description="Polar residues" evidence="2">
    <location>
        <begin position="59"/>
        <end position="74"/>
    </location>
</feature>
<keyword evidence="1" id="KW-0175">Coiled coil</keyword>
<feature type="compositionally biased region" description="Basic and acidic residues" evidence="2">
    <location>
        <begin position="130"/>
        <end position="143"/>
    </location>
</feature>
<feature type="compositionally biased region" description="Low complexity" evidence="2">
    <location>
        <begin position="146"/>
        <end position="156"/>
    </location>
</feature>
<feature type="compositionally biased region" description="Low complexity" evidence="2">
    <location>
        <begin position="114"/>
        <end position="128"/>
    </location>
</feature>
<feature type="region of interest" description="Disordered" evidence="2">
    <location>
        <begin position="1"/>
        <end position="210"/>
    </location>
</feature>
<organism evidence="3 4">
    <name type="scientific">Elysia chlorotica</name>
    <name type="common">Eastern emerald elysia</name>
    <name type="synonym">Sea slug</name>
    <dbReference type="NCBI Taxonomy" id="188477"/>
    <lineage>
        <taxon>Eukaryota</taxon>
        <taxon>Metazoa</taxon>
        <taxon>Spiralia</taxon>
        <taxon>Lophotrochozoa</taxon>
        <taxon>Mollusca</taxon>
        <taxon>Gastropoda</taxon>
        <taxon>Heterobranchia</taxon>
        <taxon>Euthyneura</taxon>
        <taxon>Panpulmonata</taxon>
        <taxon>Sacoglossa</taxon>
        <taxon>Placobranchoidea</taxon>
        <taxon>Plakobranchidae</taxon>
        <taxon>Elysia</taxon>
    </lineage>
</organism>
<dbReference type="EMBL" id="RQTK01000113">
    <property type="protein sequence ID" value="RUS87340.1"/>
    <property type="molecule type" value="Genomic_DNA"/>
</dbReference>
<gene>
    <name evidence="3" type="ORF">EGW08_004882</name>
</gene>
<dbReference type="InterPro" id="IPR038807">
    <property type="entry name" value="CCDC150"/>
</dbReference>